<evidence type="ECO:0000313" key="8">
    <source>
        <dbReference type="Proteomes" id="UP000247152"/>
    </source>
</evidence>
<proteinExistence type="predicted"/>
<dbReference type="Proteomes" id="UP000247152">
    <property type="component" value="Unassembled WGS sequence"/>
</dbReference>
<dbReference type="Proteomes" id="UP000287374">
    <property type="component" value="Unassembled WGS sequence"/>
</dbReference>
<evidence type="ECO:0000256" key="2">
    <source>
        <dbReference type="ARBA" id="ARBA00022963"/>
    </source>
</evidence>
<dbReference type="PROSITE" id="PS51635">
    <property type="entry name" value="PNPLA"/>
    <property type="match status" value="1"/>
</dbReference>
<keyword evidence="9" id="KW-1185">Reference proteome</keyword>
<evidence type="ECO:0000256" key="1">
    <source>
        <dbReference type="ARBA" id="ARBA00022801"/>
    </source>
</evidence>
<dbReference type="Pfam" id="PF01734">
    <property type="entry name" value="Patatin"/>
    <property type="match status" value="1"/>
</dbReference>
<evidence type="ECO:0000313" key="6">
    <source>
        <dbReference type="EMBL" id="PWY55965.1"/>
    </source>
</evidence>
<evidence type="ECO:0000313" key="7">
    <source>
        <dbReference type="EMBL" id="RUR22474.1"/>
    </source>
</evidence>
<dbReference type="GO" id="GO:0016042">
    <property type="term" value="P:lipid catabolic process"/>
    <property type="evidence" value="ECO:0007669"/>
    <property type="project" value="UniProtKB-UniRule"/>
</dbReference>
<dbReference type="SUPFAM" id="SSF52151">
    <property type="entry name" value="FabD/lysophospholipase-like"/>
    <property type="match status" value="1"/>
</dbReference>
<feature type="short sequence motif" description="GXGXXG" evidence="4">
    <location>
        <begin position="10"/>
        <end position="15"/>
    </location>
</feature>
<dbReference type="PANTHER" id="PTHR14226">
    <property type="entry name" value="NEUROPATHY TARGET ESTERASE/SWISS CHEESE D.MELANOGASTER"/>
    <property type="match status" value="1"/>
</dbReference>
<evidence type="ECO:0000256" key="3">
    <source>
        <dbReference type="ARBA" id="ARBA00023098"/>
    </source>
</evidence>
<dbReference type="EMBL" id="QHJG01000013">
    <property type="protein sequence ID" value="PWY55965.1"/>
    <property type="molecule type" value="Genomic_DNA"/>
</dbReference>
<reference evidence="6 8" key="1">
    <citation type="submission" date="2018-05" db="EMBL/GenBank/DDBJ databases">
        <title>Legionella qingyii sp.nov., whole genome shotgun sequence.</title>
        <authorList>
            <person name="Wu H."/>
            <person name="Zhu Q."/>
            <person name="Hu C."/>
        </authorList>
    </citation>
    <scope>NUCLEOTIDE SEQUENCE [LARGE SCALE GENOMIC DNA]</scope>
    <source>
        <strain evidence="6 8">HEB18</strain>
    </source>
</reference>
<feature type="short sequence motif" description="DGA/G" evidence="4">
    <location>
        <begin position="185"/>
        <end position="187"/>
    </location>
</feature>
<sequence length="352" mass="39782">MKQTGMVLQGGGALGAYEFGALKRLYEEPQFSLDIVSGVSIGAINAIALVGAKDEPIATLEAIWNEFALFSSPFLNDKLASYLALFGNPSFFYPRTDYWNLADWTCFYLTKPLQQLLEKYIDFKKVNNSSMRLILTATDIATGKVKTFSNQGNDRTEITPLHVLASGSLPPGFPMTTIKNTCYWDGGLFENTPLSPVLESLNPDPSVEKQIIVINLFPSKGQIPKNMIDVFDRIFEIQFSNKIRFNKELTEKINEYIEVINEIEQIVPIDSPIKQLPGYQRLINYKYIQNILYIENKDPENVNAPFDFSSDTLGRRIDAGYRDAGNALRVFNSRVNTDRTYEKSQGRGKKCF</sequence>
<dbReference type="CDD" id="cd07209">
    <property type="entry name" value="Pat_hypo_Ecoli_Z1214_like"/>
    <property type="match status" value="1"/>
</dbReference>
<comment type="caution">
    <text evidence="6">The sequence shown here is derived from an EMBL/GenBank/DDBJ whole genome shotgun (WGS) entry which is preliminary data.</text>
</comment>
<dbReference type="InterPro" id="IPR050301">
    <property type="entry name" value="NTE"/>
</dbReference>
<keyword evidence="3 4" id="KW-0443">Lipid metabolism</keyword>
<keyword evidence="1 4" id="KW-0378">Hydrolase</keyword>
<evidence type="ECO:0000259" key="5">
    <source>
        <dbReference type="PROSITE" id="PS51635"/>
    </source>
</evidence>
<dbReference type="InterPro" id="IPR002641">
    <property type="entry name" value="PNPLA_dom"/>
</dbReference>
<feature type="short sequence motif" description="GXSXG" evidence="4">
    <location>
        <begin position="38"/>
        <end position="42"/>
    </location>
</feature>
<dbReference type="OrthoDB" id="9798773at2"/>
<dbReference type="PANTHER" id="PTHR14226:SF57">
    <property type="entry name" value="BLR7027 PROTEIN"/>
    <property type="match status" value="1"/>
</dbReference>
<dbReference type="Gene3D" id="3.40.1090.10">
    <property type="entry name" value="Cytosolic phospholipase A2 catalytic domain"/>
    <property type="match status" value="2"/>
</dbReference>
<accession>A0A317U3Z0</accession>
<organism evidence="6 8">
    <name type="scientific">Legionella qingyii</name>
    <dbReference type="NCBI Taxonomy" id="2184757"/>
    <lineage>
        <taxon>Bacteria</taxon>
        <taxon>Pseudomonadati</taxon>
        <taxon>Pseudomonadota</taxon>
        <taxon>Gammaproteobacteria</taxon>
        <taxon>Legionellales</taxon>
        <taxon>Legionellaceae</taxon>
        <taxon>Legionella</taxon>
    </lineage>
</organism>
<keyword evidence="2 4" id="KW-0442">Lipid degradation</keyword>
<evidence type="ECO:0000313" key="9">
    <source>
        <dbReference type="Proteomes" id="UP000287374"/>
    </source>
</evidence>
<name>A0A317U3Z0_9GAMM</name>
<dbReference type="GO" id="GO:0016787">
    <property type="term" value="F:hydrolase activity"/>
    <property type="evidence" value="ECO:0007669"/>
    <property type="project" value="UniProtKB-UniRule"/>
</dbReference>
<dbReference type="RefSeq" id="WP_110142493.1">
    <property type="nucleotide sequence ID" value="NZ_QHJG01000013.1"/>
</dbReference>
<dbReference type="InterPro" id="IPR016035">
    <property type="entry name" value="Acyl_Trfase/lysoPLipase"/>
</dbReference>
<feature type="active site" description="Nucleophile" evidence="4">
    <location>
        <position position="40"/>
    </location>
</feature>
<protein>
    <submittedName>
        <fullName evidence="6 7">Phospholipase</fullName>
    </submittedName>
</protein>
<gene>
    <name evidence="6" type="ORF">DGG96_09170</name>
    <name evidence="7" type="ORF">ELY20_09285</name>
</gene>
<dbReference type="EMBL" id="RZGX01000011">
    <property type="protein sequence ID" value="RUR22474.1"/>
    <property type="molecule type" value="Genomic_DNA"/>
</dbReference>
<feature type="active site" description="Proton acceptor" evidence="4">
    <location>
        <position position="185"/>
    </location>
</feature>
<evidence type="ECO:0000256" key="4">
    <source>
        <dbReference type="PROSITE-ProRule" id="PRU01161"/>
    </source>
</evidence>
<dbReference type="AlphaFoldDB" id="A0A317U3Z0"/>
<feature type="domain" description="PNPLA" evidence="5">
    <location>
        <begin position="6"/>
        <end position="198"/>
    </location>
</feature>
<reference evidence="7 9" key="2">
    <citation type="submission" date="2018-12" db="EMBL/GenBank/DDBJ databases">
        <title>Legionella sp,whole genome shotgun sequence.</title>
        <authorList>
            <person name="Wu H."/>
        </authorList>
    </citation>
    <scope>NUCLEOTIDE SEQUENCE [LARGE SCALE GENOMIC DNA]</scope>
    <source>
        <strain evidence="9">km489</strain>
        <strain evidence="7">Km489</strain>
    </source>
</reference>